<organism evidence="1 2">
    <name type="scientific">Acuticoccus mangrovi</name>
    <dbReference type="NCBI Taxonomy" id="2796142"/>
    <lineage>
        <taxon>Bacteria</taxon>
        <taxon>Pseudomonadati</taxon>
        <taxon>Pseudomonadota</taxon>
        <taxon>Alphaproteobacteria</taxon>
        <taxon>Hyphomicrobiales</taxon>
        <taxon>Amorphaceae</taxon>
        <taxon>Acuticoccus</taxon>
    </lineage>
</organism>
<evidence type="ECO:0000313" key="2">
    <source>
        <dbReference type="Proteomes" id="UP000609531"/>
    </source>
</evidence>
<comment type="caution">
    <text evidence="1">The sequence shown here is derived from an EMBL/GenBank/DDBJ whole genome shotgun (WGS) entry which is preliminary data.</text>
</comment>
<evidence type="ECO:0000313" key="1">
    <source>
        <dbReference type="EMBL" id="MBJ3774362.1"/>
    </source>
</evidence>
<dbReference type="Gene3D" id="1.10.287.500">
    <property type="entry name" value="Helix hairpin bin"/>
    <property type="match status" value="1"/>
</dbReference>
<dbReference type="RefSeq" id="WP_198880248.1">
    <property type="nucleotide sequence ID" value="NZ_JAEKJA010000001.1"/>
</dbReference>
<name>A0A934IIK1_9HYPH</name>
<accession>A0A934IIK1</accession>
<dbReference type="GO" id="GO:0009288">
    <property type="term" value="C:bacterial-type flagellum"/>
    <property type="evidence" value="ECO:0007669"/>
    <property type="project" value="InterPro"/>
</dbReference>
<dbReference type="AlphaFoldDB" id="A0A934IIK1"/>
<keyword evidence="2" id="KW-1185">Reference proteome</keyword>
<dbReference type="GO" id="GO:0050920">
    <property type="term" value="P:regulation of chemotaxis"/>
    <property type="evidence" value="ECO:0007669"/>
    <property type="project" value="InterPro"/>
</dbReference>
<gene>
    <name evidence="1" type="ORF">JCR33_01600</name>
</gene>
<dbReference type="GO" id="GO:0003824">
    <property type="term" value="F:catalytic activity"/>
    <property type="evidence" value="ECO:0007669"/>
    <property type="project" value="InterPro"/>
</dbReference>
<dbReference type="SUPFAM" id="SSF75708">
    <property type="entry name" value="Chemotaxis phosphatase CheZ"/>
    <property type="match status" value="1"/>
</dbReference>
<dbReference type="Pfam" id="PF04344">
    <property type="entry name" value="CheZ"/>
    <property type="match status" value="1"/>
</dbReference>
<sequence>MPRPYRVEIAEAKRLAGGSPMSHQVDHILRELHTLRGQSTKSEPVENAIALWSGVDDIQKRIEVTKNEIGALYAHGVADAGNSRAADELRAVVTGTESATDTILAAAETIDNLVQPALSGPPGPGREKAQTIADAVVQIFEACNFQDITGQRIAKVVDSLQFIEERIGSMVDVWKTLDLTMPVEPRKEKTDRDLLNGPALESDHGVVSQDDVDALFG</sequence>
<dbReference type="InterPro" id="IPR007439">
    <property type="entry name" value="Chemotax_Pase_CheZ"/>
</dbReference>
<protein>
    <submittedName>
        <fullName evidence="1">Protein phosphatase CheZ</fullName>
    </submittedName>
</protein>
<dbReference type="EMBL" id="JAEKJA010000001">
    <property type="protein sequence ID" value="MBJ3774362.1"/>
    <property type="molecule type" value="Genomic_DNA"/>
</dbReference>
<reference evidence="1" key="1">
    <citation type="submission" date="2020-12" db="EMBL/GenBank/DDBJ databases">
        <title>Bacterial taxonomy.</title>
        <authorList>
            <person name="Pan X."/>
        </authorList>
    </citation>
    <scope>NUCLEOTIDE SEQUENCE</scope>
    <source>
        <strain evidence="1">B2012</strain>
    </source>
</reference>
<proteinExistence type="predicted"/>
<dbReference type="Proteomes" id="UP000609531">
    <property type="component" value="Unassembled WGS sequence"/>
</dbReference>